<sequence length="259" mass="29819">MVVIGRMLQNNLLERNCDRDDNSVEKVREEKVPGQYNQLKTFEIQDMVIKFSEVGIEELKTEDGRVALNAARHNGMVHGHLNKLSMTNGEPAKLFGSNSKEIRLDLEQLGFKLDRLESLALADQLESFINSCPSTSRSLIRIFKPELSILPKRMIHLHIDRLRLEFINEINCQRMIEFFLEKGMEHTDLSNPISAGEHLCNIYLVELALSLSMMTLRELEMATEESERLSKSELPRPYLREIKDQLDSRRKGFEGCLSS</sequence>
<name>A0AAV0ARH2_PHAPC</name>
<dbReference type="EMBL" id="CALTRL010001167">
    <property type="protein sequence ID" value="CAH7671298.1"/>
    <property type="molecule type" value="Genomic_DNA"/>
</dbReference>
<accession>A0AAV0ARH2</accession>
<comment type="caution">
    <text evidence="1">The sequence shown here is derived from an EMBL/GenBank/DDBJ whole genome shotgun (WGS) entry which is preliminary data.</text>
</comment>
<reference evidence="1" key="1">
    <citation type="submission" date="2022-06" db="EMBL/GenBank/DDBJ databases">
        <authorList>
            <consortium name="SYNGENTA / RWTH Aachen University"/>
        </authorList>
    </citation>
    <scope>NUCLEOTIDE SEQUENCE</scope>
</reference>
<protein>
    <submittedName>
        <fullName evidence="1">Uncharacterized protein</fullName>
    </submittedName>
</protein>
<gene>
    <name evidence="1" type="ORF">PPACK8108_LOCUS6067</name>
</gene>
<organism evidence="1 2">
    <name type="scientific">Phakopsora pachyrhizi</name>
    <name type="common">Asian soybean rust disease fungus</name>
    <dbReference type="NCBI Taxonomy" id="170000"/>
    <lineage>
        <taxon>Eukaryota</taxon>
        <taxon>Fungi</taxon>
        <taxon>Dikarya</taxon>
        <taxon>Basidiomycota</taxon>
        <taxon>Pucciniomycotina</taxon>
        <taxon>Pucciniomycetes</taxon>
        <taxon>Pucciniales</taxon>
        <taxon>Phakopsoraceae</taxon>
        <taxon>Phakopsora</taxon>
    </lineage>
</organism>
<proteinExistence type="predicted"/>
<dbReference type="Proteomes" id="UP001153365">
    <property type="component" value="Unassembled WGS sequence"/>
</dbReference>
<evidence type="ECO:0000313" key="1">
    <source>
        <dbReference type="EMBL" id="CAH7671298.1"/>
    </source>
</evidence>
<evidence type="ECO:0000313" key="2">
    <source>
        <dbReference type="Proteomes" id="UP001153365"/>
    </source>
</evidence>
<keyword evidence="2" id="KW-1185">Reference proteome</keyword>
<dbReference type="AlphaFoldDB" id="A0AAV0ARH2"/>